<comment type="similarity">
    <text evidence="2 7">Belongs to the precorrin methyltransferase family.</text>
</comment>
<dbReference type="UniPathway" id="UPA00148"/>
<dbReference type="AlphaFoldDB" id="A0A0G2HJQ2"/>
<feature type="domain" description="Tetrapyrrole methylase" evidence="8">
    <location>
        <begin position="4"/>
        <end position="213"/>
    </location>
</feature>
<dbReference type="Gene3D" id="3.40.1010.10">
    <property type="entry name" value="Cobalt-precorrin-4 Transmethylase, Domain 1"/>
    <property type="match status" value="1"/>
</dbReference>
<dbReference type="InterPro" id="IPR014777">
    <property type="entry name" value="4pyrrole_Mease_sub1"/>
</dbReference>
<evidence type="ECO:0000313" key="9">
    <source>
        <dbReference type="EMBL" id="KKZ10161.1"/>
    </source>
</evidence>
<evidence type="ECO:0000256" key="5">
    <source>
        <dbReference type="ARBA" id="ARBA00022679"/>
    </source>
</evidence>
<dbReference type="InterPro" id="IPR006364">
    <property type="entry name" value="CobI/CbiL/CobIJ_dom"/>
</dbReference>
<dbReference type="PANTHER" id="PTHR43467">
    <property type="entry name" value="COBALT-PRECORRIN-2 C(20)-METHYLTRANSFERASE"/>
    <property type="match status" value="1"/>
</dbReference>
<sequence length="249" mass="26782">MALLTILGVGPGDPDLITVAGLKALRPARTVAYPVAQPGGEGMAARIAAPWLHPEQRRLPLHFPMTTAAEPCQQAWRCAARQLVQAVAERPPVVLLCEGDVSLYASASYVVLQLQRMAIPQLTLRLIPGVTAMAAAAAATHWPLALQTQQLLTAPAPEDPTALDALLATAEVLAFHKVGQRWPWLRDALEQRGLLHQALVAERVGWPDQRLVPAAELPPGACSYFSLVLVRQAWPSVLPWDPRGADTAV</sequence>
<evidence type="ECO:0000256" key="4">
    <source>
        <dbReference type="ARBA" id="ARBA00022603"/>
    </source>
</evidence>
<accession>A0A0G2HJQ2</accession>
<dbReference type="GO" id="GO:0032259">
    <property type="term" value="P:methylation"/>
    <property type="evidence" value="ECO:0007669"/>
    <property type="project" value="UniProtKB-KW"/>
</dbReference>
<dbReference type="EMBL" id="JXQG01000116">
    <property type="protein sequence ID" value="KKZ10161.1"/>
    <property type="molecule type" value="Genomic_DNA"/>
</dbReference>
<evidence type="ECO:0000256" key="7">
    <source>
        <dbReference type="PIRNR" id="PIRNR036427"/>
    </source>
</evidence>
<dbReference type="NCBIfam" id="TIGR01467">
    <property type="entry name" value="cobI_cbiL"/>
    <property type="match status" value="1"/>
</dbReference>
<evidence type="ECO:0000313" key="10">
    <source>
        <dbReference type="Proteomes" id="UP000035067"/>
    </source>
</evidence>
<dbReference type="Pfam" id="PF00590">
    <property type="entry name" value="TP_methylase"/>
    <property type="match status" value="1"/>
</dbReference>
<dbReference type="InterPro" id="IPR014776">
    <property type="entry name" value="4pyrrole_Mease_sub2"/>
</dbReference>
<keyword evidence="3" id="KW-0169">Cobalamin biosynthesis</keyword>
<dbReference type="SUPFAM" id="SSF53790">
    <property type="entry name" value="Tetrapyrrole methylase"/>
    <property type="match status" value="1"/>
</dbReference>
<keyword evidence="6" id="KW-0949">S-adenosyl-L-methionine</keyword>
<dbReference type="InterPro" id="IPR000878">
    <property type="entry name" value="4pyrrol_Mease"/>
</dbReference>
<keyword evidence="4 9" id="KW-0489">Methyltransferase</keyword>
<name>A0A0G2HJQ2_9SYNE</name>
<dbReference type="PATRIC" id="fig|1604020.3.peg.1678"/>
<evidence type="ECO:0000256" key="3">
    <source>
        <dbReference type="ARBA" id="ARBA00022573"/>
    </source>
</evidence>
<dbReference type="InterPro" id="IPR012382">
    <property type="entry name" value="CobI/CbiL"/>
</dbReference>
<dbReference type="PANTHER" id="PTHR43467:SF2">
    <property type="entry name" value="COBALT-PRECORRIN-2 C(20)-METHYLTRANSFERASE"/>
    <property type="match status" value="1"/>
</dbReference>
<proteinExistence type="inferred from homology"/>
<dbReference type="CDD" id="cd11645">
    <property type="entry name" value="Precorrin_2_C20_MT"/>
    <property type="match status" value="1"/>
</dbReference>
<dbReference type="GO" id="GO:0009236">
    <property type="term" value="P:cobalamin biosynthetic process"/>
    <property type="evidence" value="ECO:0007669"/>
    <property type="project" value="UniProtKB-UniRule"/>
</dbReference>
<dbReference type="Proteomes" id="UP000035067">
    <property type="component" value="Unassembled WGS sequence"/>
</dbReference>
<comment type="pathway">
    <text evidence="1">Cofactor biosynthesis; adenosylcobalamin biosynthesis.</text>
</comment>
<evidence type="ECO:0000256" key="6">
    <source>
        <dbReference type="ARBA" id="ARBA00022691"/>
    </source>
</evidence>
<evidence type="ECO:0000259" key="8">
    <source>
        <dbReference type="Pfam" id="PF00590"/>
    </source>
</evidence>
<dbReference type="PIRSF" id="PIRSF036427">
    <property type="entry name" value="Precrrn-2_mtase"/>
    <property type="match status" value="1"/>
</dbReference>
<dbReference type="InterPro" id="IPR035996">
    <property type="entry name" value="4pyrrol_Methylase_sf"/>
</dbReference>
<gene>
    <name evidence="9" type="ORF">TE42_10700</name>
</gene>
<organism evidence="9 10">
    <name type="scientific">Candidatus Synechococcus spongiarum SP3</name>
    <dbReference type="NCBI Taxonomy" id="1604020"/>
    <lineage>
        <taxon>Bacteria</taxon>
        <taxon>Bacillati</taxon>
        <taxon>Cyanobacteriota</taxon>
        <taxon>Cyanophyceae</taxon>
        <taxon>Synechococcales</taxon>
        <taxon>Synechococcaceae</taxon>
        <taxon>Synechococcus</taxon>
    </lineage>
</organism>
<keyword evidence="5 9" id="KW-0808">Transferase</keyword>
<evidence type="ECO:0000256" key="1">
    <source>
        <dbReference type="ARBA" id="ARBA00004953"/>
    </source>
</evidence>
<reference evidence="9 10" key="1">
    <citation type="submission" date="2015-01" db="EMBL/GenBank/DDBJ databases">
        <title>Lifestyle Evolution in Cyanobacterial Symbionts of Sponges.</title>
        <authorList>
            <person name="Burgsdorf I."/>
            <person name="Slaby B.M."/>
            <person name="Handley K.M."/>
            <person name="Haber M."/>
            <person name="Blom J."/>
            <person name="Marshall C.W."/>
            <person name="Gilbert J.A."/>
            <person name="Hentschel U."/>
            <person name="Steindler L."/>
        </authorList>
    </citation>
    <scope>NUCLEOTIDE SEQUENCE [LARGE SCALE GENOMIC DNA]</scope>
    <source>
        <strain evidence="9">SP3</strain>
    </source>
</reference>
<protein>
    <submittedName>
        <fullName evidence="9">Precorrin-2 C20-methyltransferase</fullName>
    </submittedName>
</protein>
<comment type="caution">
    <text evidence="9">The sequence shown here is derived from an EMBL/GenBank/DDBJ whole genome shotgun (WGS) entry which is preliminary data.</text>
</comment>
<dbReference type="Gene3D" id="3.30.950.10">
    <property type="entry name" value="Methyltransferase, Cobalt-precorrin-4 Transmethylase, Domain 2"/>
    <property type="match status" value="1"/>
</dbReference>
<evidence type="ECO:0000256" key="2">
    <source>
        <dbReference type="ARBA" id="ARBA00005879"/>
    </source>
</evidence>
<dbReference type="GO" id="GO:0030788">
    <property type="term" value="F:precorrin-2 C20-methyltransferase activity"/>
    <property type="evidence" value="ECO:0007669"/>
    <property type="project" value="InterPro"/>
</dbReference>